<feature type="chain" id="PRO_5002843541" evidence="1">
    <location>
        <begin position="18"/>
        <end position="513"/>
    </location>
</feature>
<dbReference type="eggNOG" id="ENOG502T8T4">
    <property type="taxonomic scope" value="Eukaryota"/>
</dbReference>
<dbReference type="Proteomes" id="UP000000724">
    <property type="component" value="Contig Pc00c17"/>
</dbReference>
<dbReference type="EMBL" id="AM920432">
    <property type="protein sequence ID" value="CAP79363.1"/>
    <property type="molecule type" value="Genomic_DNA"/>
</dbReference>
<dbReference type="HOGENOM" id="CLU_531092_0_0_1"/>
<protein>
    <submittedName>
        <fullName evidence="2">Uncharacterized protein</fullName>
    </submittedName>
</protein>
<name>B6HAZ6_PENRW</name>
<keyword evidence="3" id="KW-1185">Reference proteome</keyword>
<keyword evidence="1" id="KW-0732">Signal</keyword>
<reference evidence="2 3" key="1">
    <citation type="journal article" date="2008" name="Nat. Biotechnol.">
        <title>Genome sequencing and analysis of the filamentous fungus Penicillium chrysogenum.</title>
        <authorList>
            <person name="van den Berg M.A."/>
            <person name="Albang R."/>
            <person name="Albermann K."/>
            <person name="Badger J.H."/>
            <person name="Daran J.-M."/>
            <person name="Driessen A.J.M."/>
            <person name="Garcia-Estrada C."/>
            <person name="Fedorova N.D."/>
            <person name="Harris D.M."/>
            <person name="Heijne W.H.M."/>
            <person name="Joardar V.S."/>
            <person name="Kiel J.A.K.W."/>
            <person name="Kovalchuk A."/>
            <person name="Martin J.F."/>
            <person name="Nierman W.C."/>
            <person name="Nijland J.G."/>
            <person name="Pronk J.T."/>
            <person name="Roubos J.A."/>
            <person name="van der Klei I.J."/>
            <person name="van Peij N.N.M.E."/>
            <person name="Veenhuis M."/>
            <person name="von Doehren H."/>
            <person name="Wagner C."/>
            <person name="Wortman J.R."/>
            <person name="Bovenberg R.A.L."/>
        </authorList>
    </citation>
    <scope>NUCLEOTIDE SEQUENCE [LARGE SCALE GENOMIC DNA]</scope>
    <source>
        <strain evidence="3">ATCC 28089 / DSM 1075 / NRRL 1951 / Wisconsin 54-1255</strain>
    </source>
</reference>
<dbReference type="OrthoDB" id="4349922at2759"/>
<feature type="signal peptide" evidence="1">
    <location>
        <begin position="1"/>
        <end position="17"/>
    </location>
</feature>
<organism evidence="2 3">
    <name type="scientific">Penicillium rubens (strain ATCC 28089 / DSM 1075 / NRRL 1951 / Wisconsin 54-1255)</name>
    <name type="common">Penicillium chrysogenum</name>
    <dbReference type="NCBI Taxonomy" id="500485"/>
    <lineage>
        <taxon>Eukaryota</taxon>
        <taxon>Fungi</taxon>
        <taxon>Dikarya</taxon>
        <taxon>Ascomycota</taxon>
        <taxon>Pezizomycotina</taxon>
        <taxon>Eurotiomycetes</taxon>
        <taxon>Eurotiomycetidae</taxon>
        <taxon>Eurotiales</taxon>
        <taxon>Aspergillaceae</taxon>
        <taxon>Penicillium</taxon>
        <taxon>Penicillium chrysogenum species complex</taxon>
    </lineage>
</organism>
<evidence type="ECO:0000313" key="3">
    <source>
        <dbReference type="Proteomes" id="UP000000724"/>
    </source>
</evidence>
<evidence type="ECO:0000313" key="2">
    <source>
        <dbReference type="EMBL" id="CAP79363.1"/>
    </source>
</evidence>
<accession>B6HAZ6</accession>
<dbReference type="AlphaFoldDB" id="B6HAZ6"/>
<gene>
    <name evidence="2" type="ORF">Pc17g00760</name>
    <name evidence="2" type="ORF">PCH_Pc17g00760</name>
</gene>
<sequence>MSASSALLCADILVSFCLELGERSLPVYLKLFPDQAHIYRRYTSSPGFAQSFSIHLAAFASLDQSTREKVLDNAPAILSCEIKEHCSTKLIGSFATPNPNPGDMGAMNECNKYKSFSTDPCLVSSPLDYFPYDMDFTPWLQSDQEASEPMEIDDQQSQPIEDVHDETPNAALIFDTSDISLNANTLPPTESENAPCVDLSRLKSSEGQERISGLKTMIEESLEQMHTKFVEDGGKETGIGKAFACIIDHRPELLEKDEKTRNFRKGSDPIAKFFRIICKRFSLLSSVITSKVVEGPGGLNLLRICCEWVLLETLCYTSIGIAPHRRWLAVPAQELYSVSREGVEAFQPLAMNGAKPWKDLRKVDSAPLGSWTLYRGYIVHVDTGCSSCFAKVSDIRCLADGRYAVVYTWLYTREQVAEELEVDGALSPRSRAHLDRMWPHKDRYVHMLSTNRTITLWDTAISRAPESVVSALCYSAIYSTTPTSRRIWNVDNSRFKWMKRILLLEAHEGKVVK</sequence>
<proteinExistence type="predicted"/>
<evidence type="ECO:0000256" key="1">
    <source>
        <dbReference type="SAM" id="SignalP"/>
    </source>
</evidence>
<dbReference type="VEuPathDB" id="FungiDB:PCH_Pc17g00760"/>